<dbReference type="SUPFAM" id="SSF144232">
    <property type="entry name" value="HIT/MYND zinc finger-like"/>
    <property type="match status" value="1"/>
</dbReference>
<keyword evidence="2 4" id="KW-0863">Zinc-finger</keyword>
<comment type="caution">
    <text evidence="6">The sequence shown here is derived from an EMBL/GenBank/DDBJ whole genome shotgun (WGS) entry which is preliminary data.</text>
</comment>
<gene>
    <name evidence="6" type="ORF">N0V83_001816</name>
</gene>
<reference evidence="6" key="1">
    <citation type="submission" date="2022-10" db="EMBL/GenBank/DDBJ databases">
        <title>Tapping the CABI collections for fungal endophytes: first genome assemblies for Collariella, Neodidymelliopsis, Ascochyta clinopodiicola, Didymella pomorum, Didymosphaeria variabile, Neocosmospora piperis and Neocucurbitaria cava.</title>
        <authorList>
            <person name="Hill R."/>
        </authorList>
    </citation>
    <scope>NUCLEOTIDE SEQUENCE</scope>
    <source>
        <strain evidence="6">IMI 356814</strain>
    </source>
</reference>
<evidence type="ECO:0000256" key="4">
    <source>
        <dbReference type="PROSITE-ProRule" id="PRU00134"/>
    </source>
</evidence>
<evidence type="ECO:0000313" key="6">
    <source>
        <dbReference type="EMBL" id="KAJ4374740.1"/>
    </source>
</evidence>
<keyword evidence="1" id="KW-0479">Metal-binding</keyword>
<evidence type="ECO:0000256" key="2">
    <source>
        <dbReference type="ARBA" id="ARBA00022771"/>
    </source>
</evidence>
<dbReference type="InterPro" id="IPR024119">
    <property type="entry name" value="TF_DEAF-1"/>
</dbReference>
<accession>A0A9W8YCY0</accession>
<evidence type="ECO:0000256" key="1">
    <source>
        <dbReference type="ARBA" id="ARBA00022723"/>
    </source>
</evidence>
<dbReference type="AlphaFoldDB" id="A0A9W8YCY0"/>
<dbReference type="PROSITE" id="PS50865">
    <property type="entry name" value="ZF_MYND_2"/>
    <property type="match status" value="1"/>
</dbReference>
<dbReference type="Gene3D" id="6.10.140.2220">
    <property type="match status" value="1"/>
</dbReference>
<protein>
    <recommendedName>
        <fullName evidence="5">MYND-type domain-containing protein</fullName>
    </recommendedName>
</protein>
<dbReference type="Pfam" id="PF01753">
    <property type="entry name" value="zf-MYND"/>
    <property type="match status" value="1"/>
</dbReference>
<dbReference type="EMBL" id="JAPEUY010000003">
    <property type="protein sequence ID" value="KAJ4374740.1"/>
    <property type="molecule type" value="Genomic_DNA"/>
</dbReference>
<evidence type="ECO:0000256" key="3">
    <source>
        <dbReference type="ARBA" id="ARBA00022833"/>
    </source>
</evidence>
<dbReference type="GO" id="GO:0005634">
    <property type="term" value="C:nucleus"/>
    <property type="evidence" value="ECO:0007669"/>
    <property type="project" value="TreeGrafter"/>
</dbReference>
<organism evidence="6 7">
    <name type="scientific">Neocucurbitaria cava</name>
    <dbReference type="NCBI Taxonomy" id="798079"/>
    <lineage>
        <taxon>Eukaryota</taxon>
        <taxon>Fungi</taxon>
        <taxon>Dikarya</taxon>
        <taxon>Ascomycota</taxon>
        <taxon>Pezizomycotina</taxon>
        <taxon>Dothideomycetes</taxon>
        <taxon>Pleosporomycetidae</taxon>
        <taxon>Pleosporales</taxon>
        <taxon>Pleosporineae</taxon>
        <taxon>Cucurbitariaceae</taxon>
        <taxon>Neocucurbitaria</taxon>
    </lineage>
</organism>
<dbReference type="GO" id="GO:0000981">
    <property type="term" value="F:DNA-binding transcription factor activity, RNA polymerase II-specific"/>
    <property type="evidence" value="ECO:0007669"/>
    <property type="project" value="TreeGrafter"/>
</dbReference>
<dbReference type="InterPro" id="IPR002893">
    <property type="entry name" value="Znf_MYND"/>
</dbReference>
<name>A0A9W8YCY0_9PLEO</name>
<dbReference type="PANTHER" id="PTHR10237">
    <property type="entry name" value="DEFORMED EPIDERMAL AUTOREGULATORY FACTOR 1 HOMOLOG SUPPRESSIN"/>
    <property type="match status" value="1"/>
</dbReference>
<feature type="domain" description="MYND-type" evidence="5">
    <location>
        <begin position="10"/>
        <end position="46"/>
    </location>
</feature>
<evidence type="ECO:0000259" key="5">
    <source>
        <dbReference type="PROSITE" id="PS50865"/>
    </source>
</evidence>
<dbReference type="PANTHER" id="PTHR10237:SF14">
    <property type="entry name" value="MYND-TYPE DOMAIN-CONTAINING PROTEIN"/>
    <property type="match status" value="1"/>
</dbReference>
<keyword evidence="3" id="KW-0862">Zinc</keyword>
<dbReference type="OrthoDB" id="437457at2759"/>
<evidence type="ECO:0000313" key="7">
    <source>
        <dbReference type="Proteomes" id="UP001140560"/>
    </source>
</evidence>
<proteinExistence type="predicted"/>
<dbReference type="Proteomes" id="UP001140560">
    <property type="component" value="Unassembled WGS sequence"/>
</dbReference>
<dbReference type="GO" id="GO:0008270">
    <property type="term" value="F:zinc ion binding"/>
    <property type="evidence" value="ECO:0007669"/>
    <property type="project" value="UniProtKB-KW"/>
</dbReference>
<keyword evidence="7" id="KW-1185">Reference proteome</keyword>
<dbReference type="PROSITE" id="PS01360">
    <property type="entry name" value="ZF_MYND_1"/>
    <property type="match status" value="1"/>
</dbReference>
<sequence length="410" mass="46639">MANPPVQPLCAMCNHHSTKMCSGCKSIRYCSKACQRTDWAIHKLVCKDYQEFLPTRPSPDHHSVISFPINEGQPRFAWVRYIEGYSRPHPEDLSRLGLEAVKLGSDGHVEVGLNELLDRHIQPHHVNLSIPEVVNLCPCCNRDLAPNQSLVKVDHELADTYRGPVLAWATYCKEDRVRKPSDIDLTPMDFRHAVDQLRYIYSTIEVQFGAAHLHKVTAVRMNCEGDQYVMGRPPIEHVHEAASMLQKTTQISAPVADILGLPLIILKAPAAPVWRDRHLHARMQNLEAPMLNPVQPSTDTGSLIICRKDGKPLHPDHVTALMAYTIAKLAAPGHSGNCFTTADMLRLDLMDQVSQEDFQRWYKERQEQRRHCSIRQHEIVPSPFDISDDFMTSADQTDYWTDYETDDEED</sequence>